<dbReference type="RefSeq" id="WP_179769451.1">
    <property type="nucleotide sequence ID" value="NZ_JACCFO010000001.1"/>
</dbReference>
<name>A0A853BVN4_9ACTN</name>
<dbReference type="Proteomes" id="UP000575985">
    <property type="component" value="Unassembled WGS sequence"/>
</dbReference>
<comment type="caution">
    <text evidence="1">The sequence shown here is derived from an EMBL/GenBank/DDBJ whole genome shotgun (WGS) entry which is preliminary data.</text>
</comment>
<proteinExistence type="predicted"/>
<reference evidence="1 2" key="1">
    <citation type="submission" date="2020-07" db="EMBL/GenBank/DDBJ databases">
        <title>Sequencing the genomes of 1000 actinobacteria strains.</title>
        <authorList>
            <person name="Klenk H.-P."/>
        </authorList>
    </citation>
    <scope>NUCLEOTIDE SEQUENCE [LARGE SCALE GENOMIC DNA]</scope>
    <source>
        <strain evidence="1 2">DSM 45927</strain>
    </source>
</reference>
<protein>
    <submittedName>
        <fullName evidence="1">Uncharacterized protein</fullName>
    </submittedName>
</protein>
<organism evidence="1 2">
    <name type="scientific">Streptomonospora nanhaiensis</name>
    <dbReference type="NCBI Taxonomy" id="1323731"/>
    <lineage>
        <taxon>Bacteria</taxon>
        <taxon>Bacillati</taxon>
        <taxon>Actinomycetota</taxon>
        <taxon>Actinomycetes</taxon>
        <taxon>Streptosporangiales</taxon>
        <taxon>Nocardiopsidaceae</taxon>
        <taxon>Streptomonospora</taxon>
    </lineage>
</organism>
<accession>A0A853BVN4</accession>
<keyword evidence="2" id="KW-1185">Reference proteome</keyword>
<dbReference type="EMBL" id="JACCFO010000001">
    <property type="protein sequence ID" value="NYI98272.1"/>
    <property type="molecule type" value="Genomic_DNA"/>
</dbReference>
<dbReference type="AlphaFoldDB" id="A0A853BVN4"/>
<gene>
    <name evidence="1" type="ORF">HNR12_004549</name>
</gene>
<sequence>MPTEHRITLRSASSEVILHDVEFTFGQSFPQAWERPVAEGFGFQVELCAVLDLLGAVERGALSAGQAGDLLREAAARLGREVGREESAEERKARCRRAGGCQRCEDSRAAFAGVVETAARRWHRWVSPEQYPFAAGNAKGLHEIGCAAVRQRMPAEFAPPAAEDTEGLRVFAHYLDVHDPYGTTVDLSFLDFWVPFQPMTALEARAWMAANTGPQGGRRYRRCKRCSPAP</sequence>
<evidence type="ECO:0000313" key="2">
    <source>
        <dbReference type="Proteomes" id="UP000575985"/>
    </source>
</evidence>
<evidence type="ECO:0000313" key="1">
    <source>
        <dbReference type="EMBL" id="NYI98272.1"/>
    </source>
</evidence>